<organism evidence="1 2">
    <name type="scientific">Aspergillus steynii IBT 23096</name>
    <dbReference type="NCBI Taxonomy" id="1392250"/>
    <lineage>
        <taxon>Eukaryota</taxon>
        <taxon>Fungi</taxon>
        <taxon>Dikarya</taxon>
        <taxon>Ascomycota</taxon>
        <taxon>Pezizomycotina</taxon>
        <taxon>Eurotiomycetes</taxon>
        <taxon>Eurotiomycetidae</taxon>
        <taxon>Eurotiales</taxon>
        <taxon>Aspergillaceae</taxon>
        <taxon>Aspergillus</taxon>
        <taxon>Aspergillus subgen. Circumdati</taxon>
    </lineage>
</organism>
<keyword evidence="2" id="KW-1185">Reference proteome</keyword>
<dbReference type="OrthoDB" id="4460827at2759"/>
<comment type="caution">
    <text evidence="1">The sequence shown here is derived from an EMBL/GenBank/DDBJ whole genome shotgun (WGS) entry which is preliminary data.</text>
</comment>
<protein>
    <submittedName>
        <fullName evidence="1">Uncharacterized protein</fullName>
    </submittedName>
</protein>
<reference evidence="1 2" key="1">
    <citation type="submission" date="2016-12" db="EMBL/GenBank/DDBJ databases">
        <title>The genomes of Aspergillus section Nigri reveals drivers in fungal speciation.</title>
        <authorList>
            <consortium name="DOE Joint Genome Institute"/>
            <person name="Vesth T.C."/>
            <person name="Nybo J."/>
            <person name="Theobald S."/>
            <person name="Brandl J."/>
            <person name="Frisvad J.C."/>
            <person name="Nielsen K.F."/>
            <person name="Lyhne E.K."/>
            <person name="Kogle M.E."/>
            <person name="Kuo A."/>
            <person name="Riley R."/>
            <person name="Clum A."/>
            <person name="Nolan M."/>
            <person name="Lipzen A."/>
            <person name="Salamov A."/>
            <person name="Henrissat B."/>
            <person name="Wiebenga A."/>
            <person name="De Vries R.P."/>
            <person name="Grigoriev I.V."/>
            <person name="Mortensen U.H."/>
            <person name="Andersen M.R."/>
            <person name="Baker S.E."/>
        </authorList>
    </citation>
    <scope>NUCLEOTIDE SEQUENCE [LARGE SCALE GENOMIC DNA]</scope>
    <source>
        <strain evidence="1 2">IBT 23096</strain>
    </source>
</reference>
<name>A0A2I2G0M4_9EURO</name>
<dbReference type="VEuPathDB" id="FungiDB:P170DRAFT_477311"/>
<dbReference type="Proteomes" id="UP000234275">
    <property type="component" value="Unassembled WGS sequence"/>
</dbReference>
<dbReference type="RefSeq" id="XP_024701732.1">
    <property type="nucleotide sequence ID" value="XM_024853442.1"/>
</dbReference>
<proteinExistence type="predicted"/>
<accession>A0A2I2G0M4</accession>
<dbReference type="AlphaFoldDB" id="A0A2I2G0M4"/>
<sequence>MTTNVRNTLGADATGYIRRERLQDRLRVIFKLPITVELRNDRFVFYAPRLVTEDEIE</sequence>
<dbReference type="EMBL" id="MSFO01000006">
    <property type="protein sequence ID" value="PLB46430.1"/>
    <property type="molecule type" value="Genomic_DNA"/>
</dbReference>
<evidence type="ECO:0000313" key="1">
    <source>
        <dbReference type="EMBL" id="PLB46430.1"/>
    </source>
</evidence>
<dbReference type="GeneID" id="36561140"/>
<evidence type="ECO:0000313" key="2">
    <source>
        <dbReference type="Proteomes" id="UP000234275"/>
    </source>
</evidence>
<gene>
    <name evidence="1" type="ORF">P170DRAFT_477311</name>
</gene>